<dbReference type="Gene3D" id="3.40.50.720">
    <property type="entry name" value="NAD(P)-binding Rossmann-like Domain"/>
    <property type="match status" value="1"/>
</dbReference>
<dbReference type="RefSeq" id="WP_084376695.1">
    <property type="nucleotide sequence ID" value="NZ_LS483433.1"/>
</dbReference>
<dbReference type="GO" id="GO:0016491">
    <property type="term" value="F:oxidoreductase activity"/>
    <property type="evidence" value="ECO:0007669"/>
    <property type="project" value="InterPro"/>
</dbReference>
<dbReference type="InterPro" id="IPR013154">
    <property type="entry name" value="ADH-like_N"/>
</dbReference>
<evidence type="ECO:0000256" key="3">
    <source>
        <dbReference type="ARBA" id="ARBA00022490"/>
    </source>
</evidence>
<dbReference type="Pfam" id="PF08240">
    <property type="entry name" value="ADH_N"/>
    <property type="match status" value="1"/>
</dbReference>
<dbReference type="GO" id="GO:0008270">
    <property type="term" value="F:zinc ion binding"/>
    <property type="evidence" value="ECO:0007669"/>
    <property type="project" value="InterPro"/>
</dbReference>
<dbReference type="Pfam" id="PF13602">
    <property type="entry name" value="ADH_zinc_N_2"/>
    <property type="match status" value="1"/>
</dbReference>
<feature type="domain" description="Enoyl reductase (ER)" evidence="6">
    <location>
        <begin position="10"/>
        <end position="316"/>
    </location>
</feature>
<dbReference type="InterPro" id="IPR011032">
    <property type="entry name" value="GroES-like_sf"/>
</dbReference>
<dbReference type="GO" id="GO:0003723">
    <property type="term" value="F:RNA binding"/>
    <property type="evidence" value="ECO:0007669"/>
    <property type="project" value="UniProtKB-KW"/>
</dbReference>
<dbReference type="PANTHER" id="PTHR44154:SF1">
    <property type="entry name" value="QUINONE OXIDOREDUCTASE"/>
    <property type="match status" value="1"/>
</dbReference>
<evidence type="ECO:0000256" key="1">
    <source>
        <dbReference type="ARBA" id="ARBA00004496"/>
    </source>
</evidence>
<comment type="subunit">
    <text evidence="2">Homotetramer.</text>
</comment>
<evidence type="ECO:0000256" key="2">
    <source>
        <dbReference type="ARBA" id="ARBA00011881"/>
    </source>
</evidence>
<dbReference type="CDD" id="cd08272">
    <property type="entry name" value="MDR6"/>
    <property type="match status" value="1"/>
</dbReference>
<evidence type="ECO:0000259" key="6">
    <source>
        <dbReference type="SMART" id="SM00829"/>
    </source>
</evidence>
<dbReference type="OrthoDB" id="9785812at2"/>
<dbReference type="PANTHER" id="PTHR44154">
    <property type="entry name" value="QUINONE OXIDOREDUCTASE"/>
    <property type="match status" value="1"/>
</dbReference>
<dbReference type="EMBL" id="LT629802">
    <property type="protein sequence ID" value="SDU94780.1"/>
    <property type="molecule type" value="Genomic_DNA"/>
</dbReference>
<dbReference type="SUPFAM" id="SSF51735">
    <property type="entry name" value="NAD(P)-binding Rossmann-fold domains"/>
    <property type="match status" value="1"/>
</dbReference>
<dbReference type="InterPro" id="IPR051603">
    <property type="entry name" value="Zinc-ADH_QOR/CCCR"/>
</dbReference>
<dbReference type="SUPFAM" id="SSF50129">
    <property type="entry name" value="GroES-like"/>
    <property type="match status" value="1"/>
</dbReference>
<organism evidence="7 8">
    <name type="scientific">Pseudomonas mucidolens</name>
    <dbReference type="NCBI Taxonomy" id="46679"/>
    <lineage>
        <taxon>Bacteria</taxon>
        <taxon>Pseudomonadati</taxon>
        <taxon>Pseudomonadota</taxon>
        <taxon>Gammaproteobacteria</taxon>
        <taxon>Pseudomonadales</taxon>
        <taxon>Pseudomonadaceae</taxon>
        <taxon>Pseudomonas</taxon>
    </lineage>
</organism>
<keyword evidence="8" id="KW-1185">Reference proteome</keyword>
<gene>
    <name evidence="7" type="ORF">SAMN05216202_2074</name>
</gene>
<dbReference type="InterPro" id="IPR020843">
    <property type="entry name" value="ER"/>
</dbReference>
<dbReference type="Gene3D" id="3.90.180.10">
    <property type="entry name" value="Medium-chain alcohol dehydrogenases, catalytic domain"/>
    <property type="match status" value="1"/>
</dbReference>
<keyword evidence="5" id="KW-0694">RNA-binding</keyword>
<dbReference type="GO" id="GO:0005737">
    <property type="term" value="C:cytoplasm"/>
    <property type="evidence" value="ECO:0007669"/>
    <property type="project" value="UniProtKB-SubCell"/>
</dbReference>
<keyword evidence="3" id="KW-0963">Cytoplasm</keyword>
<reference evidence="8" key="1">
    <citation type="submission" date="2016-10" db="EMBL/GenBank/DDBJ databases">
        <authorList>
            <person name="Varghese N."/>
            <person name="Submissions S."/>
        </authorList>
    </citation>
    <scope>NUCLEOTIDE SEQUENCE [LARGE SCALE GENOMIC DNA]</scope>
    <source>
        <strain evidence="8">LMG 2223</strain>
    </source>
</reference>
<comment type="subcellular location">
    <subcellularLocation>
        <location evidence="1">Cytoplasm</location>
    </subcellularLocation>
</comment>
<name>A0A1H2MNE7_9PSED</name>
<dbReference type="InterPro" id="IPR002364">
    <property type="entry name" value="Quin_OxRdtase/zeta-crystal_CS"/>
</dbReference>
<evidence type="ECO:0000256" key="4">
    <source>
        <dbReference type="ARBA" id="ARBA00022857"/>
    </source>
</evidence>
<dbReference type="STRING" id="46679.SAMN05216202_2074"/>
<evidence type="ECO:0000256" key="5">
    <source>
        <dbReference type="ARBA" id="ARBA00022884"/>
    </source>
</evidence>
<dbReference type="AlphaFoldDB" id="A0A1H2MNE7"/>
<dbReference type="PROSITE" id="PS01162">
    <property type="entry name" value="QOR_ZETA_CRYSTAL"/>
    <property type="match status" value="1"/>
</dbReference>
<accession>A0A1H2MNE7</accession>
<dbReference type="InterPro" id="IPR036291">
    <property type="entry name" value="NAD(P)-bd_dom_sf"/>
</dbReference>
<sequence length="324" mass="34493">MKAMILKSFGGPESFELSEVPKPVPGSGEVLVKVHATSINPLDYQVRRGDYADLVPLPAITGHDVSGVVEEVGPGVTAFAPGDEVWYTPQIFDGPGSYAEYHVADESIIGKKPASLSHLEAASLTLVGGTVWEALTGRAVLRVGESILIHGGAGGVGHIAIQVAKAIGARVFTTVREANFEFARGMGADVVIDYEKEDYVDVINRETDGRGVDVVFDTIGGNTLTRSPDVLAQLGRVVSIVDIAQPQNLVQAWGKNASYHFVFTRQNRGKLDELSALVERGQLRPHVGDVYSLADLGQAHAKLETPNNGLQGKIVIAVEPSLIP</sequence>
<evidence type="ECO:0000313" key="8">
    <source>
        <dbReference type="Proteomes" id="UP000198600"/>
    </source>
</evidence>
<evidence type="ECO:0000313" key="7">
    <source>
        <dbReference type="EMBL" id="SDU94780.1"/>
    </source>
</evidence>
<proteinExistence type="predicted"/>
<keyword evidence="4" id="KW-0521">NADP</keyword>
<dbReference type="SMART" id="SM00829">
    <property type="entry name" value="PKS_ER"/>
    <property type="match status" value="1"/>
</dbReference>
<protein>
    <submittedName>
        <fullName evidence="7">NADPH2:quinone reductase</fullName>
    </submittedName>
</protein>
<dbReference type="Proteomes" id="UP000198600">
    <property type="component" value="Chromosome I"/>
</dbReference>